<evidence type="ECO:0000256" key="4">
    <source>
        <dbReference type="ARBA" id="ARBA00022692"/>
    </source>
</evidence>
<dbReference type="AlphaFoldDB" id="A0A8S3PSD1"/>
<dbReference type="GO" id="GO:0015280">
    <property type="term" value="F:ligand-gated sodium channel activity"/>
    <property type="evidence" value="ECO:0007669"/>
    <property type="project" value="TreeGrafter"/>
</dbReference>
<dbReference type="Proteomes" id="UP000683360">
    <property type="component" value="Unassembled WGS sequence"/>
</dbReference>
<evidence type="ECO:0000256" key="8">
    <source>
        <dbReference type="ARBA" id="ARBA00023136"/>
    </source>
</evidence>
<evidence type="ECO:0000313" key="13">
    <source>
        <dbReference type="Proteomes" id="UP000683360"/>
    </source>
</evidence>
<comment type="subcellular location">
    <subcellularLocation>
        <location evidence="1">Membrane</location>
        <topology evidence="1">Multi-pass membrane protein</topology>
    </subcellularLocation>
</comment>
<dbReference type="OrthoDB" id="6110812at2759"/>
<organism evidence="12 13">
    <name type="scientific">Mytilus edulis</name>
    <name type="common">Blue mussel</name>
    <dbReference type="NCBI Taxonomy" id="6550"/>
    <lineage>
        <taxon>Eukaryota</taxon>
        <taxon>Metazoa</taxon>
        <taxon>Spiralia</taxon>
        <taxon>Lophotrochozoa</taxon>
        <taxon>Mollusca</taxon>
        <taxon>Bivalvia</taxon>
        <taxon>Autobranchia</taxon>
        <taxon>Pteriomorphia</taxon>
        <taxon>Mytilida</taxon>
        <taxon>Mytiloidea</taxon>
        <taxon>Mytilidae</taxon>
        <taxon>Mytilinae</taxon>
        <taxon>Mytilus</taxon>
    </lineage>
</organism>
<keyword evidence="5" id="KW-1133">Transmembrane helix</keyword>
<evidence type="ECO:0000256" key="2">
    <source>
        <dbReference type="ARBA" id="ARBA00022448"/>
    </source>
</evidence>
<sequence length="513" mass="58735">MTSYKYYNKGDIVDYRNNPAMNKGTAVLVAVSSEEVYYKINRKVSTLNADPYFPSISFCDLNPLSHRKIEEYKDDVELATHLIKIIQRNQAAVDGLKNGTVDIQIEQQFRREMNYFDINITKKAVRKLSPDFKEFVLSCKYEGELCNESSFMPFFDPYYGQCYRFPRKPLVTKHVGQLFAFQLFLNVNQSDYIPYVADDPGVVLSIHENGYRPYLQSNGFSVSPGFKTDISLFQKRMLRKKEVFGNTDLCDDSGEFTNIQACFELCIEKIVEKNCNCSPTLSDVSLGLWICDDAEELQCMAQAEKSSDNCSCKEPCNEIKYETFRSMTTWPGRSYVGVLDAILKQIGVAYQDLRESLLFVNIYFSSLQEEVTEEELAYTIENFWSDIGGSLGLWVGMSVISLGEILELGILILRFIKKRSVRLLSTDHKRGEAEDKLNDGLNQIIKGFNGMNEEKQEGRTEFNDGLNKILKSINMLTAEQQKRDNDENANYSEISIVENALPKQYNVFPDHVL</sequence>
<keyword evidence="10 11" id="KW-0407">Ion channel</keyword>
<evidence type="ECO:0000256" key="7">
    <source>
        <dbReference type="ARBA" id="ARBA00023065"/>
    </source>
</evidence>
<dbReference type="PANTHER" id="PTHR11690">
    <property type="entry name" value="AMILORIDE-SENSITIVE SODIUM CHANNEL-RELATED"/>
    <property type="match status" value="1"/>
</dbReference>
<evidence type="ECO:0000256" key="6">
    <source>
        <dbReference type="ARBA" id="ARBA00023053"/>
    </source>
</evidence>
<keyword evidence="4 11" id="KW-0812">Transmembrane</keyword>
<comment type="similarity">
    <text evidence="11">Belongs to the amiloride-sensitive sodium channel (TC 1.A.6) family.</text>
</comment>
<dbReference type="EMBL" id="CAJPWZ010000098">
    <property type="protein sequence ID" value="CAG2185664.1"/>
    <property type="molecule type" value="Genomic_DNA"/>
</dbReference>
<evidence type="ECO:0000256" key="11">
    <source>
        <dbReference type="RuleBase" id="RU000679"/>
    </source>
</evidence>
<evidence type="ECO:0000256" key="10">
    <source>
        <dbReference type="ARBA" id="ARBA00023303"/>
    </source>
</evidence>
<dbReference type="InterPro" id="IPR001873">
    <property type="entry name" value="ENaC"/>
</dbReference>
<protein>
    <submittedName>
        <fullName evidence="12">Uncharacterized protein</fullName>
    </submittedName>
</protein>
<name>A0A8S3PSD1_MYTED</name>
<proteinExistence type="inferred from homology"/>
<keyword evidence="2 11" id="KW-0813">Transport</keyword>
<keyword evidence="13" id="KW-1185">Reference proteome</keyword>
<dbReference type="PRINTS" id="PR01078">
    <property type="entry name" value="AMINACHANNEL"/>
</dbReference>
<evidence type="ECO:0000256" key="3">
    <source>
        <dbReference type="ARBA" id="ARBA00022461"/>
    </source>
</evidence>
<dbReference type="Gene3D" id="2.60.470.10">
    <property type="entry name" value="Acid-sensing ion channels like domains"/>
    <property type="match status" value="1"/>
</dbReference>
<evidence type="ECO:0000256" key="5">
    <source>
        <dbReference type="ARBA" id="ARBA00022989"/>
    </source>
</evidence>
<gene>
    <name evidence="12" type="ORF">MEDL_1282</name>
</gene>
<dbReference type="GO" id="GO:0005886">
    <property type="term" value="C:plasma membrane"/>
    <property type="evidence" value="ECO:0007669"/>
    <property type="project" value="TreeGrafter"/>
</dbReference>
<dbReference type="Pfam" id="PF00858">
    <property type="entry name" value="ASC"/>
    <property type="match status" value="1"/>
</dbReference>
<keyword evidence="9 11" id="KW-0739">Sodium transport</keyword>
<reference evidence="12" key="1">
    <citation type="submission" date="2021-03" db="EMBL/GenBank/DDBJ databases">
        <authorList>
            <person name="Bekaert M."/>
        </authorList>
    </citation>
    <scope>NUCLEOTIDE SEQUENCE</scope>
</reference>
<dbReference type="PANTHER" id="PTHR11690:SF227">
    <property type="entry name" value="AMILORIDE-SENSITIVE SODIUM CHANNEL"/>
    <property type="match status" value="1"/>
</dbReference>
<keyword evidence="8" id="KW-0472">Membrane</keyword>
<keyword evidence="7 11" id="KW-0406">Ion transport</keyword>
<comment type="caution">
    <text evidence="12">The sequence shown here is derived from an EMBL/GenBank/DDBJ whole genome shotgun (WGS) entry which is preliminary data.</text>
</comment>
<evidence type="ECO:0000313" key="12">
    <source>
        <dbReference type="EMBL" id="CAG2185664.1"/>
    </source>
</evidence>
<evidence type="ECO:0000256" key="9">
    <source>
        <dbReference type="ARBA" id="ARBA00023201"/>
    </source>
</evidence>
<accession>A0A8S3PSD1</accession>
<keyword evidence="6" id="KW-0915">Sodium</keyword>
<keyword evidence="3 11" id="KW-0894">Sodium channel</keyword>
<evidence type="ECO:0000256" key="1">
    <source>
        <dbReference type="ARBA" id="ARBA00004141"/>
    </source>
</evidence>